<evidence type="ECO:0000313" key="1">
    <source>
        <dbReference type="EMBL" id="JAD61440.1"/>
    </source>
</evidence>
<name>A0A0A9BJN5_ARUDO</name>
<sequence length="28" mass="3567">MRHQGQEDEFLVQLILFYWIRNHTEFES</sequence>
<accession>A0A0A9BJN5</accession>
<organism evidence="1">
    <name type="scientific">Arundo donax</name>
    <name type="common">Giant reed</name>
    <name type="synonym">Donax arundinaceus</name>
    <dbReference type="NCBI Taxonomy" id="35708"/>
    <lineage>
        <taxon>Eukaryota</taxon>
        <taxon>Viridiplantae</taxon>
        <taxon>Streptophyta</taxon>
        <taxon>Embryophyta</taxon>
        <taxon>Tracheophyta</taxon>
        <taxon>Spermatophyta</taxon>
        <taxon>Magnoliopsida</taxon>
        <taxon>Liliopsida</taxon>
        <taxon>Poales</taxon>
        <taxon>Poaceae</taxon>
        <taxon>PACMAD clade</taxon>
        <taxon>Arundinoideae</taxon>
        <taxon>Arundineae</taxon>
        <taxon>Arundo</taxon>
    </lineage>
</organism>
<reference evidence="1" key="2">
    <citation type="journal article" date="2015" name="Data Brief">
        <title>Shoot transcriptome of the giant reed, Arundo donax.</title>
        <authorList>
            <person name="Barrero R.A."/>
            <person name="Guerrero F.D."/>
            <person name="Moolhuijzen P."/>
            <person name="Goolsby J.A."/>
            <person name="Tidwell J."/>
            <person name="Bellgard S.E."/>
            <person name="Bellgard M.I."/>
        </authorList>
    </citation>
    <scope>NUCLEOTIDE SEQUENCE</scope>
    <source>
        <tissue evidence="1">Shoot tissue taken approximately 20 cm above the soil surface</tissue>
    </source>
</reference>
<dbReference type="AlphaFoldDB" id="A0A0A9BJN5"/>
<proteinExistence type="predicted"/>
<protein>
    <submittedName>
        <fullName evidence="1">Uncharacterized protein</fullName>
    </submittedName>
</protein>
<dbReference type="EMBL" id="GBRH01236455">
    <property type="protein sequence ID" value="JAD61440.1"/>
    <property type="molecule type" value="Transcribed_RNA"/>
</dbReference>
<reference evidence="1" key="1">
    <citation type="submission" date="2014-09" db="EMBL/GenBank/DDBJ databases">
        <authorList>
            <person name="Magalhaes I.L.F."/>
            <person name="Oliveira U."/>
            <person name="Santos F.R."/>
            <person name="Vidigal T.H.D.A."/>
            <person name="Brescovit A.D."/>
            <person name="Santos A.J."/>
        </authorList>
    </citation>
    <scope>NUCLEOTIDE SEQUENCE</scope>
    <source>
        <tissue evidence="1">Shoot tissue taken approximately 20 cm above the soil surface</tissue>
    </source>
</reference>